<comment type="subcellular location">
    <subcellularLocation>
        <location evidence="6">Cytoplasm</location>
    </subcellularLocation>
</comment>
<keyword evidence="6" id="KW-0028">Amino-acid biosynthesis</keyword>
<dbReference type="GO" id="GO:0005737">
    <property type="term" value="C:cytoplasm"/>
    <property type="evidence" value="ECO:0007669"/>
    <property type="project" value="UniProtKB-SubCell"/>
</dbReference>
<dbReference type="SUPFAM" id="SSF51735">
    <property type="entry name" value="NAD(P)-binding Rossmann-fold domains"/>
    <property type="match status" value="1"/>
</dbReference>
<dbReference type="PANTHER" id="PTHR11645:SF49">
    <property type="entry name" value="PYRROLINE-5-CARBOXYLATE REDUCTASE 1"/>
    <property type="match status" value="1"/>
</dbReference>
<evidence type="ECO:0000256" key="1">
    <source>
        <dbReference type="ARBA" id="ARBA00005525"/>
    </source>
</evidence>
<reference evidence="11 12" key="1">
    <citation type="submission" date="2017-05" db="EMBL/GenBank/DDBJ databases">
        <authorList>
            <person name="Varghese N."/>
            <person name="Submissions S."/>
        </authorList>
    </citation>
    <scope>NUCLEOTIDE SEQUENCE [LARGE SCALE GENOMIC DNA]</scope>
    <source>
        <strain evidence="11 12">DSM 45474</strain>
    </source>
</reference>
<evidence type="ECO:0000256" key="3">
    <source>
        <dbReference type="ARBA" id="ARBA00022857"/>
    </source>
</evidence>
<comment type="catalytic activity">
    <reaction evidence="6">
        <text>L-proline + NADP(+) = (S)-1-pyrroline-5-carboxylate + NADPH + 2 H(+)</text>
        <dbReference type="Rhea" id="RHEA:14109"/>
        <dbReference type="ChEBI" id="CHEBI:15378"/>
        <dbReference type="ChEBI" id="CHEBI:17388"/>
        <dbReference type="ChEBI" id="CHEBI:57783"/>
        <dbReference type="ChEBI" id="CHEBI:58349"/>
        <dbReference type="ChEBI" id="CHEBI:60039"/>
        <dbReference type="EC" id="1.5.1.2"/>
    </reaction>
</comment>
<dbReference type="PANTHER" id="PTHR11645">
    <property type="entry name" value="PYRROLINE-5-CARBOXYLATE REDUCTASE"/>
    <property type="match status" value="1"/>
</dbReference>
<keyword evidence="4 6" id="KW-0560">Oxidoreductase</keyword>
<dbReference type="Pfam" id="PF14748">
    <property type="entry name" value="P5CR_dimer"/>
    <property type="match status" value="1"/>
</dbReference>
<evidence type="ECO:0000313" key="12">
    <source>
        <dbReference type="Proteomes" id="UP000315636"/>
    </source>
</evidence>
<dbReference type="InterPro" id="IPR000304">
    <property type="entry name" value="Pyrroline-COOH_reductase"/>
</dbReference>
<dbReference type="InterPro" id="IPR029036">
    <property type="entry name" value="P5CR_dimer"/>
</dbReference>
<evidence type="ECO:0000313" key="11">
    <source>
        <dbReference type="EMBL" id="SMO76051.1"/>
    </source>
</evidence>
<comment type="catalytic activity">
    <reaction evidence="6">
        <text>L-proline + NAD(+) = (S)-1-pyrroline-5-carboxylate + NADH + 2 H(+)</text>
        <dbReference type="Rhea" id="RHEA:14105"/>
        <dbReference type="ChEBI" id="CHEBI:15378"/>
        <dbReference type="ChEBI" id="CHEBI:17388"/>
        <dbReference type="ChEBI" id="CHEBI:57540"/>
        <dbReference type="ChEBI" id="CHEBI:57945"/>
        <dbReference type="ChEBI" id="CHEBI:60039"/>
        <dbReference type="EC" id="1.5.1.2"/>
    </reaction>
</comment>
<keyword evidence="12" id="KW-1185">Reference proteome</keyword>
<dbReference type="FunFam" id="1.10.3730.10:FF:000001">
    <property type="entry name" value="Pyrroline-5-carboxylate reductase"/>
    <property type="match status" value="1"/>
</dbReference>
<accession>A0A521DY95</accession>
<dbReference type="NCBIfam" id="TIGR00112">
    <property type="entry name" value="proC"/>
    <property type="match status" value="1"/>
</dbReference>
<evidence type="ECO:0000256" key="5">
    <source>
        <dbReference type="ARBA" id="ARBA00058118"/>
    </source>
</evidence>
<dbReference type="InterPro" id="IPR008927">
    <property type="entry name" value="6-PGluconate_DH-like_C_sf"/>
</dbReference>
<proteinExistence type="inferred from homology"/>
<dbReference type="InterPro" id="IPR036291">
    <property type="entry name" value="NAD(P)-bd_dom_sf"/>
</dbReference>
<dbReference type="Proteomes" id="UP000315636">
    <property type="component" value="Unassembled WGS sequence"/>
</dbReference>
<dbReference type="GO" id="GO:0055129">
    <property type="term" value="P:L-proline biosynthetic process"/>
    <property type="evidence" value="ECO:0007669"/>
    <property type="project" value="UniProtKB-UniRule"/>
</dbReference>
<comment type="function">
    <text evidence="5 6">Catalyzes the reduction of 1-pyrroline-5-carboxylate (PCA) to L-proline.</text>
</comment>
<comment type="similarity">
    <text evidence="1 6">Belongs to the pyrroline-5-carboxylate reductase family.</text>
</comment>
<evidence type="ECO:0000259" key="9">
    <source>
        <dbReference type="Pfam" id="PF03807"/>
    </source>
</evidence>
<evidence type="ECO:0000259" key="10">
    <source>
        <dbReference type="Pfam" id="PF14748"/>
    </source>
</evidence>
<feature type="binding site" evidence="8">
    <location>
        <begin position="10"/>
        <end position="15"/>
    </location>
    <ligand>
        <name>NADP(+)</name>
        <dbReference type="ChEBI" id="CHEBI:58349"/>
    </ligand>
</feature>
<evidence type="ECO:0000256" key="6">
    <source>
        <dbReference type="HAMAP-Rule" id="MF_01925"/>
    </source>
</evidence>
<dbReference type="AlphaFoldDB" id="A0A521DY95"/>
<feature type="domain" description="Pyrroline-5-carboxylate reductase dimerisation" evidence="10">
    <location>
        <begin position="165"/>
        <end position="269"/>
    </location>
</feature>
<comment type="pathway">
    <text evidence="6">Amino-acid biosynthesis; L-proline biosynthesis; L-proline from L-glutamate 5-semialdehyde: step 1/1.</text>
</comment>
<dbReference type="UniPathway" id="UPA00098">
    <property type="reaction ID" value="UER00361"/>
</dbReference>
<feature type="domain" description="Pyrroline-5-carboxylate reductase catalytic N-terminal" evidence="9">
    <location>
        <begin position="6"/>
        <end position="102"/>
    </location>
</feature>
<protein>
    <recommendedName>
        <fullName evidence="6 7">Pyrroline-5-carboxylate reductase</fullName>
        <shortName evidence="6">P5C reductase</shortName>
        <shortName evidence="6">P5CR</shortName>
        <ecNumber evidence="6 7">1.5.1.2</ecNumber>
    </recommendedName>
    <alternativeName>
        <fullName evidence="6">PCA reductase</fullName>
    </alternativeName>
</protein>
<dbReference type="Pfam" id="PF03807">
    <property type="entry name" value="F420_oxidored"/>
    <property type="match status" value="1"/>
</dbReference>
<gene>
    <name evidence="6" type="primary">proC</name>
    <name evidence="11" type="ORF">SAMN06264849_10743</name>
</gene>
<keyword evidence="3 6" id="KW-0521">NADP</keyword>
<name>A0A521DY95_9BACL</name>
<dbReference type="Gene3D" id="1.10.3730.10">
    <property type="entry name" value="ProC C-terminal domain-like"/>
    <property type="match status" value="1"/>
</dbReference>
<evidence type="ECO:0000256" key="4">
    <source>
        <dbReference type="ARBA" id="ARBA00023002"/>
    </source>
</evidence>
<dbReference type="EC" id="1.5.1.2" evidence="6 7"/>
<dbReference type="RefSeq" id="WP_142505850.1">
    <property type="nucleotide sequence ID" value="NZ_FXTI01000007.1"/>
</dbReference>
<dbReference type="GO" id="GO:0004735">
    <property type="term" value="F:pyrroline-5-carboxylate reductase activity"/>
    <property type="evidence" value="ECO:0007669"/>
    <property type="project" value="UniProtKB-UniRule"/>
</dbReference>
<organism evidence="11 12">
    <name type="scientific">Melghirimyces algeriensis</name>
    <dbReference type="NCBI Taxonomy" id="910412"/>
    <lineage>
        <taxon>Bacteria</taxon>
        <taxon>Bacillati</taxon>
        <taxon>Bacillota</taxon>
        <taxon>Bacilli</taxon>
        <taxon>Bacillales</taxon>
        <taxon>Thermoactinomycetaceae</taxon>
        <taxon>Melghirimyces</taxon>
    </lineage>
</organism>
<keyword evidence="2 6" id="KW-0641">Proline biosynthesis</keyword>
<evidence type="ECO:0000256" key="8">
    <source>
        <dbReference type="PIRSR" id="PIRSR000193-1"/>
    </source>
</evidence>
<evidence type="ECO:0000256" key="2">
    <source>
        <dbReference type="ARBA" id="ARBA00022650"/>
    </source>
</evidence>
<dbReference type="HAMAP" id="MF_01925">
    <property type="entry name" value="P5C_reductase"/>
    <property type="match status" value="1"/>
</dbReference>
<dbReference type="Gene3D" id="3.40.50.720">
    <property type="entry name" value="NAD(P)-binding Rossmann-like Domain"/>
    <property type="match status" value="1"/>
</dbReference>
<dbReference type="SUPFAM" id="SSF48179">
    <property type="entry name" value="6-phosphogluconate dehydrogenase C-terminal domain-like"/>
    <property type="match status" value="1"/>
</dbReference>
<dbReference type="PIRSF" id="PIRSF000193">
    <property type="entry name" value="Pyrrol-5-carb_rd"/>
    <property type="match status" value="1"/>
</dbReference>
<dbReference type="EMBL" id="FXTI01000007">
    <property type="protein sequence ID" value="SMO76051.1"/>
    <property type="molecule type" value="Genomic_DNA"/>
</dbReference>
<keyword evidence="6" id="KW-0963">Cytoplasm</keyword>
<feature type="binding site" evidence="8">
    <location>
        <begin position="73"/>
        <end position="76"/>
    </location>
    <ligand>
        <name>NADP(+)</name>
        <dbReference type="ChEBI" id="CHEBI:58349"/>
    </ligand>
</feature>
<dbReference type="InterPro" id="IPR028939">
    <property type="entry name" value="P5C_Rdtase_cat_N"/>
</dbReference>
<feature type="binding site" evidence="8">
    <location>
        <position position="60"/>
    </location>
    <ligand>
        <name>NADPH</name>
        <dbReference type="ChEBI" id="CHEBI:57783"/>
    </ligand>
</feature>
<dbReference type="OrthoDB" id="9805754at2"/>
<sequence length="278" mass="30015">MVDCNQICFIGAGSMAEALLSGLLNNTPTSAKHIHVINRQNQNRIQYLSKKYGIISPKDNQAAIKQADTVILAVKPKDITHALDQWGMYFHPGQRIISVVAGISIPFIENRLTTRIPVIRAMPNTSCAVAQSATALCTGTHASEKDLDTAFQIFSSIGTVVVVDEKDMDAVTGLSGSGPAYIYYLVEALEQAGIQAGLTPSIARHLTLQTLAGAAHMLMETKEEPAELRRKVTSPGGTTMAGLETLAQHHFQKSLIHAVQKAKQRSKELGKSFSPSPR</sequence>
<evidence type="ECO:0000256" key="7">
    <source>
        <dbReference type="NCBIfam" id="TIGR00112"/>
    </source>
</evidence>